<protein>
    <submittedName>
        <fullName evidence="2">Uncharacterized protein</fullName>
    </submittedName>
</protein>
<proteinExistence type="predicted"/>
<name>A0A409Y5L8_9AGAR</name>
<dbReference type="EMBL" id="NHYE01001119">
    <property type="protein sequence ID" value="PPQ98315.1"/>
    <property type="molecule type" value="Genomic_DNA"/>
</dbReference>
<dbReference type="Proteomes" id="UP000284706">
    <property type="component" value="Unassembled WGS sequence"/>
</dbReference>
<keyword evidence="1" id="KW-1133">Transmembrane helix</keyword>
<reference evidence="2 3" key="1">
    <citation type="journal article" date="2018" name="Evol. Lett.">
        <title>Horizontal gene cluster transfer increased hallucinogenic mushroom diversity.</title>
        <authorList>
            <person name="Reynolds H.T."/>
            <person name="Vijayakumar V."/>
            <person name="Gluck-Thaler E."/>
            <person name="Korotkin H.B."/>
            <person name="Matheny P.B."/>
            <person name="Slot J.C."/>
        </authorList>
    </citation>
    <scope>NUCLEOTIDE SEQUENCE [LARGE SCALE GENOMIC DNA]</scope>
    <source>
        <strain evidence="2 3">SRW20</strain>
    </source>
</reference>
<keyword evidence="1" id="KW-0812">Transmembrane</keyword>
<gene>
    <name evidence="2" type="ORF">CVT26_013634</name>
</gene>
<evidence type="ECO:0000313" key="2">
    <source>
        <dbReference type="EMBL" id="PPQ98315.1"/>
    </source>
</evidence>
<keyword evidence="1" id="KW-0472">Membrane</keyword>
<sequence>MDQPNPHTFALPSFNFGNGLVEVSALTTLVGSRIAATLVLGKKGPAGLVLGTMSAFGSSSIVKACASGASPGWLRQMLNLRAGISDSAVGMDLPLSPSSRITHMVRSGLPDPLGVSCNAERLGNVSLLDKEHPSCKEIYVLDHETRVLLDGLPGSSPGDTLKIYEYASQPFYHPHNTWQQIFLLTLSLTKYIEVFFLSRGSIVLAVLSAAPFTFFLFSALSLEINDIISSRRPMVTDGHLDILIGPLPSVKQSGGPRKVFLGAAQNPRTSSWWRLVWAVGAIVYTISLLITYLLLGQQPTKVVIVWALFQVLWLVLRILVSLLNGIDELKVNRRVVARTTEGLPQAMKLRIANLVFAVAKCLANLHPRGKEGYAEDSYSAPQISMMLAKSNIFDTYKLQSDRTSAIQLDVAAVVGDITLSSTAWILGSSLSTMDLYDSCVIVLRLPPSQNQSQRYISIPAARVMSSRATPLTDADALEIAEPLFVPRTMASGAEVTEREWIYWIPCHTGHWLQLKSRKLSFLGKQMADVMSDEELTTLLSAGTLHISLESSLEVKEIVNHSRKATELLVSVFN</sequence>
<comment type="caution">
    <text evidence="2">The sequence shown here is derived from an EMBL/GenBank/DDBJ whole genome shotgun (WGS) entry which is preliminary data.</text>
</comment>
<dbReference type="OrthoDB" id="3024632at2759"/>
<accession>A0A409Y5L8</accession>
<evidence type="ECO:0000313" key="3">
    <source>
        <dbReference type="Proteomes" id="UP000284706"/>
    </source>
</evidence>
<keyword evidence="3" id="KW-1185">Reference proteome</keyword>
<feature type="transmembrane region" description="Helical" evidence="1">
    <location>
        <begin position="302"/>
        <end position="324"/>
    </location>
</feature>
<dbReference type="AlphaFoldDB" id="A0A409Y5L8"/>
<feature type="transmembrane region" description="Helical" evidence="1">
    <location>
        <begin position="202"/>
        <end position="222"/>
    </location>
</feature>
<evidence type="ECO:0000256" key="1">
    <source>
        <dbReference type="SAM" id="Phobius"/>
    </source>
</evidence>
<organism evidence="2 3">
    <name type="scientific">Gymnopilus dilepis</name>
    <dbReference type="NCBI Taxonomy" id="231916"/>
    <lineage>
        <taxon>Eukaryota</taxon>
        <taxon>Fungi</taxon>
        <taxon>Dikarya</taxon>
        <taxon>Basidiomycota</taxon>
        <taxon>Agaricomycotina</taxon>
        <taxon>Agaricomycetes</taxon>
        <taxon>Agaricomycetidae</taxon>
        <taxon>Agaricales</taxon>
        <taxon>Agaricineae</taxon>
        <taxon>Hymenogastraceae</taxon>
        <taxon>Gymnopilus</taxon>
    </lineage>
</organism>
<feature type="transmembrane region" description="Helical" evidence="1">
    <location>
        <begin position="275"/>
        <end position="296"/>
    </location>
</feature>
<dbReference type="InParanoid" id="A0A409Y5L8"/>